<name>A0ACC1AD90_9ROSI</name>
<organism evidence="1 2">
    <name type="scientific">Pistacia atlantica</name>
    <dbReference type="NCBI Taxonomy" id="434234"/>
    <lineage>
        <taxon>Eukaryota</taxon>
        <taxon>Viridiplantae</taxon>
        <taxon>Streptophyta</taxon>
        <taxon>Embryophyta</taxon>
        <taxon>Tracheophyta</taxon>
        <taxon>Spermatophyta</taxon>
        <taxon>Magnoliopsida</taxon>
        <taxon>eudicotyledons</taxon>
        <taxon>Gunneridae</taxon>
        <taxon>Pentapetalae</taxon>
        <taxon>rosids</taxon>
        <taxon>malvids</taxon>
        <taxon>Sapindales</taxon>
        <taxon>Anacardiaceae</taxon>
        <taxon>Pistacia</taxon>
    </lineage>
</organism>
<proteinExistence type="predicted"/>
<keyword evidence="2" id="KW-1185">Reference proteome</keyword>
<evidence type="ECO:0000313" key="1">
    <source>
        <dbReference type="EMBL" id="KAJ0085314.1"/>
    </source>
</evidence>
<comment type="caution">
    <text evidence="1">The sequence shown here is derived from an EMBL/GenBank/DDBJ whole genome shotgun (WGS) entry which is preliminary data.</text>
</comment>
<accession>A0ACC1AD90</accession>
<protein>
    <submittedName>
        <fullName evidence="1">Uncharacterized protein</fullName>
    </submittedName>
</protein>
<gene>
    <name evidence="1" type="ORF">Patl1_08293</name>
</gene>
<reference evidence="2" key="1">
    <citation type="journal article" date="2023" name="G3 (Bethesda)">
        <title>Genome assembly and association tests identify interacting loci associated with vigor, precocity, and sex in interspecific pistachio rootstocks.</title>
        <authorList>
            <person name="Palmer W."/>
            <person name="Jacygrad E."/>
            <person name="Sagayaradj S."/>
            <person name="Cavanaugh K."/>
            <person name="Han R."/>
            <person name="Bertier L."/>
            <person name="Beede B."/>
            <person name="Kafkas S."/>
            <person name="Golino D."/>
            <person name="Preece J."/>
            <person name="Michelmore R."/>
        </authorList>
    </citation>
    <scope>NUCLEOTIDE SEQUENCE [LARGE SCALE GENOMIC DNA]</scope>
</reference>
<evidence type="ECO:0000313" key="2">
    <source>
        <dbReference type="Proteomes" id="UP001164250"/>
    </source>
</evidence>
<sequence length="384" mass="42390">MLKAAPRASMMAASSELLGREFCPCLGPQLNWDGLWGQLPYSCSLLSLTTLLLLWLLATVKGILSMVGETIVTWTLFDPTLGYREGGNNPCHMNSNPYMIGFGMAHIILSQIPDFDQLWWLSIVAAVMSFTYSIIGLGLGIAQVASNYSYLHLGTFKGSLTGISIGADIVKSPPSEAKTMKKVLLVSVGVTTIFYVLCGCSGCAAFGDVSPGNLLTSFSFYSPYWLPDIINAAIVIHLVDAYQVYCRPLFAFIEKQAIARFPDSYLITKEIKIPIPGFRPFSLNFFRLVWRTIFVILTTVISMLLPFFNDVVGLLGALGFWPLTVYFPVEIYIAQKKIQKWSTEWLCLQIRIFACLVITIAMAARSIAGVTLTLKSPKPFSTGY</sequence>
<dbReference type="EMBL" id="CM047906">
    <property type="protein sequence ID" value="KAJ0085314.1"/>
    <property type="molecule type" value="Genomic_DNA"/>
</dbReference>
<dbReference type="Proteomes" id="UP001164250">
    <property type="component" value="Chromosome 10"/>
</dbReference>